<organism evidence="3 4">
    <name type="scientific">Herbidospora galbida</name>
    <dbReference type="NCBI Taxonomy" id="2575442"/>
    <lineage>
        <taxon>Bacteria</taxon>
        <taxon>Bacillati</taxon>
        <taxon>Actinomycetota</taxon>
        <taxon>Actinomycetes</taxon>
        <taxon>Streptosporangiales</taxon>
        <taxon>Streptosporangiaceae</taxon>
        <taxon>Herbidospora</taxon>
    </lineage>
</organism>
<dbReference type="GO" id="GO:0006508">
    <property type="term" value="P:proteolysis"/>
    <property type="evidence" value="ECO:0007669"/>
    <property type="project" value="UniProtKB-KW"/>
</dbReference>
<dbReference type="InterPro" id="IPR050966">
    <property type="entry name" value="Glutamyl_endopeptidase"/>
</dbReference>
<evidence type="ECO:0000313" key="4">
    <source>
        <dbReference type="Proteomes" id="UP000308705"/>
    </source>
</evidence>
<dbReference type="RefSeq" id="WP_137247288.1">
    <property type="nucleotide sequence ID" value="NZ_SZQA01000010.1"/>
</dbReference>
<feature type="chain" id="PRO_5020532136" evidence="2">
    <location>
        <begin position="25"/>
        <end position="361"/>
    </location>
</feature>
<evidence type="ECO:0000256" key="1">
    <source>
        <dbReference type="ARBA" id="ARBA00022729"/>
    </source>
</evidence>
<proteinExistence type="predicted"/>
<reference evidence="3 4" key="1">
    <citation type="submission" date="2019-04" db="EMBL/GenBank/DDBJ databases">
        <title>Herbidospora sp. NEAU-GS14.nov., a novel actinomycete isolated from soil.</title>
        <authorList>
            <person name="Han L."/>
        </authorList>
    </citation>
    <scope>NUCLEOTIDE SEQUENCE [LARGE SCALE GENOMIC DNA]</scope>
    <source>
        <strain evidence="3 4">NEAU-GS14</strain>
    </source>
</reference>
<feature type="signal peptide" evidence="2">
    <location>
        <begin position="1"/>
        <end position="24"/>
    </location>
</feature>
<evidence type="ECO:0000256" key="2">
    <source>
        <dbReference type="SAM" id="SignalP"/>
    </source>
</evidence>
<keyword evidence="3" id="KW-0645">Protease</keyword>
<keyword evidence="4" id="KW-1185">Reference proteome</keyword>
<dbReference type="Gene3D" id="2.40.10.10">
    <property type="entry name" value="Trypsin-like serine proteases"/>
    <property type="match status" value="2"/>
</dbReference>
<dbReference type="Pfam" id="PF13365">
    <property type="entry name" value="Trypsin_2"/>
    <property type="match status" value="1"/>
</dbReference>
<dbReference type="AlphaFoldDB" id="A0A4U3MJD6"/>
<dbReference type="InterPro" id="IPR043504">
    <property type="entry name" value="Peptidase_S1_PA_chymotrypsin"/>
</dbReference>
<protein>
    <submittedName>
        <fullName evidence="3">Trypsin-like serine protease</fullName>
    </submittedName>
</protein>
<dbReference type="InterPro" id="IPR009003">
    <property type="entry name" value="Peptidase_S1_PA"/>
</dbReference>
<comment type="caution">
    <text evidence="3">The sequence shown here is derived from an EMBL/GenBank/DDBJ whole genome shotgun (WGS) entry which is preliminary data.</text>
</comment>
<keyword evidence="1 2" id="KW-0732">Signal</keyword>
<accession>A0A4U3MJD6</accession>
<dbReference type="EMBL" id="SZQA01000010">
    <property type="protein sequence ID" value="TKK88554.1"/>
    <property type="molecule type" value="Genomic_DNA"/>
</dbReference>
<gene>
    <name evidence="3" type="ORF">FDA94_12810</name>
</gene>
<sequence length="361" mass="38103">MKRILLPVGVAGLVAASLAVPANAAPKLGTSAKLATPAAAADTLEFWTADGGKNLKAAAPYGLEHARVPKHVSTGGPAADGKPGVVPAIGDEAKPTTTTKNVNLPKSAGRVFFTLGDSLYSCSASSIQSAYKNLVATAGHCAYDLESNASVVGHWVFIPGYYQGKTPWGVYVGKTAYTHYDFSVYEDIDRDFAFVTVYNGITWSEGKWKDVGRLGDNVGGLGFAYNQKVGQNVFVFGYPTAAHPDGDYTYTGSTMKWCYGKPVYPVAEKSVKAEEHLALRCSLTGGASGGPWIIKYSSTARKGYLNGVSSLGGDTDGNNRSDLITSPYFDGETYAVYKTAAPLWSGSIVKKDGTLGLTEVK</sequence>
<dbReference type="Proteomes" id="UP000308705">
    <property type="component" value="Unassembled WGS sequence"/>
</dbReference>
<dbReference type="OrthoDB" id="3507155at2"/>
<dbReference type="SUPFAM" id="SSF50494">
    <property type="entry name" value="Trypsin-like serine proteases"/>
    <property type="match status" value="1"/>
</dbReference>
<dbReference type="GO" id="GO:0004252">
    <property type="term" value="F:serine-type endopeptidase activity"/>
    <property type="evidence" value="ECO:0007669"/>
    <property type="project" value="InterPro"/>
</dbReference>
<name>A0A4U3MJD6_9ACTN</name>
<dbReference type="PANTHER" id="PTHR15462">
    <property type="entry name" value="SERINE PROTEASE"/>
    <property type="match status" value="1"/>
</dbReference>
<evidence type="ECO:0000313" key="3">
    <source>
        <dbReference type="EMBL" id="TKK88554.1"/>
    </source>
</evidence>
<keyword evidence="3" id="KW-0378">Hydrolase</keyword>